<protein>
    <submittedName>
        <fullName evidence="3">Uncharacterized protein</fullName>
    </submittedName>
</protein>
<feature type="coiled-coil region" evidence="1">
    <location>
        <begin position="218"/>
        <end position="252"/>
    </location>
</feature>
<evidence type="ECO:0000313" key="4">
    <source>
        <dbReference type="Proteomes" id="UP000255328"/>
    </source>
</evidence>
<feature type="transmembrane region" description="Helical" evidence="2">
    <location>
        <begin position="30"/>
        <end position="47"/>
    </location>
</feature>
<organism evidence="3 4">
    <name type="scientific">Fusobacterium necrogenes</name>
    <dbReference type="NCBI Taxonomy" id="858"/>
    <lineage>
        <taxon>Bacteria</taxon>
        <taxon>Fusobacteriati</taxon>
        <taxon>Fusobacteriota</taxon>
        <taxon>Fusobacteriia</taxon>
        <taxon>Fusobacteriales</taxon>
        <taxon>Fusobacteriaceae</taxon>
        <taxon>Fusobacterium</taxon>
    </lineage>
</organism>
<dbReference type="Pfam" id="PF18159">
    <property type="entry name" value="S_4TM"/>
    <property type="match status" value="1"/>
</dbReference>
<dbReference type="InterPro" id="IPR049920">
    <property type="entry name" value="IK1_05631-like"/>
</dbReference>
<evidence type="ECO:0000313" key="3">
    <source>
        <dbReference type="EMBL" id="STO30937.1"/>
    </source>
</evidence>
<sequence>MINIKNKQNSQEILDLLFLQRIYCEKIENMTIKIYLFTVFIAIIGIFAQNYYYLIVLNLILIIYTNYLINKRKEKITIMATIKEIIDRTLFNLKNLRLECSREKIEEYLIIEKEKKAKRYNKEISNSGTDKYRGVRDWYSYEEELNDEQIILSCQKQNCYFTESLLGSFSKSILILVFLIFIVLLCYGRQVTIEKLIIYYLYPFATFLTLIMNDFQNYKSFKEILKELKIEFDNIKSKKKIQEKDLEKIQNLIYLYRKTEYRPPLEIIHWKFSKTLHKKWETIKKHFIITF</sequence>
<keyword evidence="2" id="KW-1133">Transmembrane helix</keyword>
<gene>
    <name evidence="3" type="ORF">NCTC10723_00368</name>
</gene>
<evidence type="ECO:0000256" key="1">
    <source>
        <dbReference type="SAM" id="Coils"/>
    </source>
</evidence>
<accession>A0A377GVB9</accession>
<proteinExistence type="predicted"/>
<keyword evidence="1" id="KW-0175">Coiled coil</keyword>
<keyword evidence="4" id="KW-1185">Reference proteome</keyword>
<evidence type="ECO:0000256" key="2">
    <source>
        <dbReference type="SAM" id="Phobius"/>
    </source>
</evidence>
<dbReference type="OrthoDB" id="2943409at2"/>
<feature type="transmembrane region" description="Helical" evidence="2">
    <location>
        <begin position="197"/>
        <end position="215"/>
    </location>
</feature>
<feature type="transmembrane region" description="Helical" evidence="2">
    <location>
        <begin position="173"/>
        <end position="191"/>
    </location>
</feature>
<reference evidence="3 4" key="1">
    <citation type="submission" date="2018-06" db="EMBL/GenBank/DDBJ databases">
        <authorList>
            <consortium name="Pathogen Informatics"/>
            <person name="Doyle S."/>
        </authorList>
    </citation>
    <scope>NUCLEOTIDE SEQUENCE [LARGE SCALE GENOMIC DNA]</scope>
    <source>
        <strain evidence="3 4">NCTC10723</strain>
    </source>
</reference>
<name>A0A377GVB9_9FUSO</name>
<keyword evidence="2" id="KW-0472">Membrane</keyword>
<dbReference type="AlphaFoldDB" id="A0A377GVB9"/>
<dbReference type="Proteomes" id="UP000255328">
    <property type="component" value="Unassembled WGS sequence"/>
</dbReference>
<dbReference type="RefSeq" id="WP_115268800.1">
    <property type="nucleotide sequence ID" value="NZ_UGGU01000003.1"/>
</dbReference>
<feature type="transmembrane region" description="Helical" evidence="2">
    <location>
        <begin position="53"/>
        <end position="69"/>
    </location>
</feature>
<dbReference type="EMBL" id="UGGU01000003">
    <property type="protein sequence ID" value="STO30937.1"/>
    <property type="molecule type" value="Genomic_DNA"/>
</dbReference>
<keyword evidence="2" id="KW-0812">Transmembrane</keyword>